<protein>
    <submittedName>
        <fullName evidence="1">Uncharacterized protein</fullName>
    </submittedName>
</protein>
<organism evidence="1 2">
    <name type="scientific">Lentithecium fluviatile CBS 122367</name>
    <dbReference type="NCBI Taxonomy" id="1168545"/>
    <lineage>
        <taxon>Eukaryota</taxon>
        <taxon>Fungi</taxon>
        <taxon>Dikarya</taxon>
        <taxon>Ascomycota</taxon>
        <taxon>Pezizomycotina</taxon>
        <taxon>Dothideomycetes</taxon>
        <taxon>Pleosporomycetidae</taxon>
        <taxon>Pleosporales</taxon>
        <taxon>Massarineae</taxon>
        <taxon>Lentitheciaceae</taxon>
        <taxon>Lentithecium</taxon>
    </lineage>
</organism>
<dbReference type="EMBL" id="MU005581">
    <property type="protein sequence ID" value="KAF2684406.1"/>
    <property type="molecule type" value="Genomic_DNA"/>
</dbReference>
<evidence type="ECO:0000313" key="2">
    <source>
        <dbReference type="Proteomes" id="UP000799291"/>
    </source>
</evidence>
<gene>
    <name evidence="1" type="ORF">K458DRAFT_31499</name>
</gene>
<reference evidence="1" key="1">
    <citation type="journal article" date="2020" name="Stud. Mycol.">
        <title>101 Dothideomycetes genomes: a test case for predicting lifestyles and emergence of pathogens.</title>
        <authorList>
            <person name="Haridas S."/>
            <person name="Albert R."/>
            <person name="Binder M."/>
            <person name="Bloem J."/>
            <person name="Labutti K."/>
            <person name="Salamov A."/>
            <person name="Andreopoulos B."/>
            <person name="Baker S."/>
            <person name="Barry K."/>
            <person name="Bills G."/>
            <person name="Bluhm B."/>
            <person name="Cannon C."/>
            <person name="Castanera R."/>
            <person name="Culley D."/>
            <person name="Daum C."/>
            <person name="Ezra D."/>
            <person name="Gonzalez J."/>
            <person name="Henrissat B."/>
            <person name="Kuo A."/>
            <person name="Liang C."/>
            <person name="Lipzen A."/>
            <person name="Lutzoni F."/>
            <person name="Magnuson J."/>
            <person name="Mondo S."/>
            <person name="Nolan M."/>
            <person name="Ohm R."/>
            <person name="Pangilinan J."/>
            <person name="Park H.-J."/>
            <person name="Ramirez L."/>
            <person name="Alfaro M."/>
            <person name="Sun H."/>
            <person name="Tritt A."/>
            <person name="Yoshinaga Y."/>
            <person name="Zwiers L.-H."/>
            <person name="Turgeon B."/>
            <person name="Goodwin S."/>
            <person name="Spatafora J."/>
            <person name="Crous P."/>
            <person name="Grigoriev I."/>
        </authorList>
    </citation>
    <scope>NUCLEOTIDE SEQUENCE</scope>
    <source>
        <strain evidence="1">CBS 122367</strain>
    </source>
</reference>
<sequence>MVSCRGLSCLMLVKPSILRLDARDEDTFTERSLVPTDGLPTALLRRLRHLLRAPESVCEPSMTRAFPASFSVYQSNIAAEPRQFSPAIAPKSFARPLAQIAPSPYLLIGTFVIRAPQTQFCLAYLPLTLNQHSCQPLRHPQDLVILASVSQPNDLLPKQAQTLLPECRLTRR</sequence>
<dbReference type="AlphaFoldDB" id="A0A6G1J1L1"/>
<proteinExistence type="predicted"/>
<accession>A0A6G1J1L1</accession>
<dbReference type="Proteomes" id="UP000799291">
    <property type="component" value="Unassembled WGS sequence"/>
</dbReference>
<evidence type="ECO:0000313" key="1">
    <source>
        <dbReference type="EMBL" id="KAF2684406.1"/>
    </source>
</evidence>
<name>A0A6G1J1L1_9PLEO</name>
<keyword evidence="2" id="KW-1185">Reference proteome</keyword>